<comment type="caution">
    <text evidence="2">The sequence shown here is derived from an EMBL/GenBank/DDBJ whole genome shotgun (WGS) entry which is preliminary data.</text>
</comment>
<dbReference type="EMBL" id="CALNXJ010000058">
    <property type="protein sequence ID" value="CAH3155359.1"/>
    <property type="molecule type" value="Genomic_DNA"/>
</dbReference>
<evidence type="ECO:0000313" key="3">
    <source>
        <dbReference type="Proteomes" id="UP001159428"/>
    </source>
</evidence>
<dbReference type="AlphaFoldDB" id="A0AAU9XR83"/>
<gene>
    <name evidence="2" type="ORF">PMEA_00028097</name>
</gene>
<dbReference type="PANTHER" id="PTHR47018:SF3">
    <property type="entry name" value="MYCBP-ASSOCIATED PROTEIN"/>
    <property type="match status" value="1"/>
</dbReference>
<dbReference type="Proteomes" id="UP001159428">
    <property type="component" value="Unassembled WGS sequence"/>
</dbReference>
<proteinExistence type="predicted"/>
<evidence type="ECO:0000313" key="2">
    <source>
        <dbReference type="EMBL" id="CAH3155359.1"/>
    </source>
</evidence>
<keyword evidence="3" id="KW-1185">Reference proteome</keyword>
<organism evidence="2 3">
    <name type="scientific">Pocillopora meandrina</name>
    <dbReference type="NCBI Taxonomy" id="46732"/>
    <lineage>
        <taxon>Eukaryota</taxon>
        <taxon>Metazoa</taxon>
        <taxon>Cnidaria</taxon>
        <taxon>Anthozoa</taxon>
        <taxon>Hexacorallia</taxon>
        <taxon>Scleractinia</taxon>
        <taxon>Astrocoeniina</taxon>
        <taxon>Pocilloporidae</taxon>
        <taxon>Pocillopora</taxon>
    </lineage>
</organism>
<protein>
    <submittedName>
        <fullName evidence="2">Uncharacterized protein</fullName>
    </submittedName>
</protein>
<sequence length="323" mass="37169">MADFSLCLICQKEKSEQLVHNPSSHETLLKFVEEWAKYGDLRCFDLWSKLKSVSINELTERKASWHRSCYQEIVHTELLKRAKERYERHLEGPNEAKRKVKEPSQLTRSQTSPYDKNVCFFLKLSTSLDATDAHAIDIKYHKNCWLKNVTNVIKKASASDKCSSDLVSEAAARIEFLAMTETVLREGKILTMSDLQSTFEEVNKSLTLRLSREMPQQLAVGLAVHQLTRSKELVNMLHGFGMAVEYNRLMRVEAQIEATVLKRMEENGGVYLPPDIIKGRHVFFAVDNVDFAEDTYDGQHTLHGTAMAIYQRKDPQDEKQELR</sequence>
<feature type="region of interest" description="Disordered" evidence="1">
    <location>
        <begin position="90"/>
        <end position="110"/>
    </location>
</feature>
<accession>A0AAU9XR83</accession>
<reference evidence="2 3" key="1">
    <citation type="submission" date="2022-05" db="EMBL/GenBank/DDBJ databases">
        <authorList>
            <consortium name="Genoscope - CEA"/>
            <person name="William W."/>
        </authorList>
    </citation>
    <scope>NUCLEOTIDE SEQUENCE [LARGE SCALE GENOMIC DNA]</scope>
</reference>
<name>A0AAU9XR83_9CNID</name>
<evidence type="ECO:0000256" key="1">
    <source>
        <dbReference type="SAM" id="MobiDB-lite"/>
    </source>
</evidence>
<dbReference type="PANTHER" id="PTHR47018">
    <property type="entry name" value="CXC DOMAIN-CONTAINING PROTEIN-RELATED"/>
    <property type="match status" value="1"/>
</dbReference>